<comment type="cofactor">
    <cofactor evidence="1">
        <name>Zn(2+)</name>
        <dbReference type="ChEBI" id="CHEBI:29105"/>
    </cofactor>
    <text evidence="1">Binds 1 zinc ion per subunit.</text>
</comment>
<reference evidence="5" key="1">
    <citation type="journal article" date="2019" name="Int. J. Syst. Evol. Microbiol.">
        <title>The Global Catalogue of Microorganisms (GCM) 10K type strain sequencing project: providing services to taxonomists for standard genome sequencing and annotation.</title>
        <authorList>
            <consortium name="The Broad Institute Genomics Platform"/>
            <consortium name="The Broad Institute Genome Sequencing Center for Infectious Disease"/>
            <person name="Wu L."/>
            <person name="Ma J."/>
        </authorList>
    </citation>
    <scope>NUCLEOTIDE SEQUENCE [LARGE SCALE GENOMIC DNA]</scope>
    <source>
        <strain evidence="5">CGMCC 4.7242</strain>
    </source>
</reference>
<name>A0ABW4S0P6_9RHOB</name>
<comment type="similarity">
    <text evidence="1">Belongs to the peptidase M81 family.</text>
</comment>
<dbReference type="Pfam" id="PF07171">
    <property type="entry name" value="MlrC_C"/>
    <property type="match status" value="1"/>
</dbReference>
<keyword evidence="1" id="KW-0482">Metalloprotease</keyword>
<evidence type="ECO:0000256" key="1">
    <source>
        <dbReference type="PIRNR" id="PIRNR012702"/>
    </source>
</evidence>
<evidence type="ECO:0000259" key="2">
    <source>
        <dbReference type="Pfam" id="PF07171"/>
    </source>
</evidence>
<gene>
    <name evidence="4" type="ORF">ACFSGJ_00115</name>
</gene>
<sequence>MRIALAGFNLESVSFLPGLTSIADFEHFEARGDDILDRFRGTNTVMGGFIDACEEAGFEMLPIVQTEAGARGPAEEAAFEHYAEMIVEALRAGAGRIDGVLLHLHGALTTPSRTDPDGDLTTRVRAAIGPDVPLILALDYHANLDGASVAPANATFGYHFSPHIDMGDTGRRAGRCMARTLRGEIRPVTALVRPGLMVPSILSATSLEPLAGFVRRSIELPSQVPGILDVSVFAGFSYADVPNCGFSVVVVTDGDADLARDQAQALSDAIWAERVAIYKPGFAVPLGKGIDHAVASARNATRPVVILEHADRMNDSTHVLRALLQEGVKRVAVPYLWDPITARQAVEAGAGASMTFRIGGHSDPRAGGPVEVEAEIIWAGPKTYIGTGPMRRNSRINLGLAAHLRVAGIDVIVTETPVTCIDTDPFTEFGLKPEDFGIVVLRSKTHFRAVWEDISEEIVIVDTPDWGPADLTTLPYRNVPRADIYPFCEAG</sequence>
<dbReference type="InterPro" id="IPR010799">
    <property type="entry name" value="MlrC_C"/>
</dbReference>
<dbReference type="Pfam" id="PF07364">
    <property type="entry name" value="DUF1485"/>
    <property type="match status" value="1"/>
</dbReference>
<protein>
    <recommendedName>
        <fullName evidence="1">Microcystinase C</fullName>
        <shortName evidence="1">MlrC</shortName>
    </recommendedName>
</protein>
<dbReference type="Proteomes" id="UP001597353">
    <property type="component" value="Unassembled WGS sequence"/>
</dbReference>
<organism evidence="4 5">
    <name type="scientific">Halodurantibacterium flavum</name>
    <dbReference type="NCBI Taxonomy" id="1382802"/>
    <lineage>
        <taxon>Bacteria</taxon>
        <taxon>Pseudomonadati</taxon>
        <taxon>Pseudomonadota</taxon>
        <taxon>Alphaproteobacteria</taxon>
        <taxon>Rhodobacterales</taxon>
        <taxon>Paracoccaceae</taxon>
        <taxon>Halodurantibacterium</taxon>
    </lineage>
</organism>
<dbReference type="EMBL" id="JBHUGH010000001">
    <property type="protein sequence ID" value="MFD1910613.1"/>
    <property type="molecule type" value="Genomic_DNA"/>
</dbReference>
<accession>A0ABW4S0P6</accession>
<proteinExistence type="inferred from homology"/>
<feature type="domain" description="Microcystin LR degradation protein MlrC C-terminal" evidence="2">
    <location>
        <begin position="314"/>
        <end position="478"/>
    </location>
</feature>
<dbReference type="InterPro" id="IPR015995">
    <property type="entry name" value="MlrC_N"/>
</dbReference>
<dbReference type="PIRSF" id="PIRSF012702">
    <property type="entry name" value="UCP012702"/>
    <property type="match status" value="1"/>
</dbReference>
<dbReference type="RefSeq" id="WP_390258386.1">
    <property type="nucleotide sequence ID" value="NZ_JBHUGH010000001.1"/>
</dbReference>
<feature type="domain" description="Microcystin LR degradation protein MlrC N-terminal" evidence="3">
    <location>
        <begin position="2"/>
        <end position="282"/>
    </location>
</feature>
<keyword evidence="1" id="KW-0378">Hydrolase</keyword>
<evidence type="ECO:0000259" key="3">
    <source>
        <dbReference type="Pfam" id="PF07364"/>
    </source>
</evidence>
<evidence type="ECO:0000313" key="4">
    <source>
        <dbReference type="EMBL" id="MFD1910613.1"/>
    </source>
</evidence>
<dbReference type="InterPro" id="IPR009197">
    <property type="entry name" value="MlrC"/>
</dbReference>
<comment type="function">
    <text evidence="1">Involved in peptidolytic degradation of cyclic heptapeptide hepatotoxin microcystin (MC).</text>
</comment>
<evidence type="ECO:0000313" key="5">
    <source>
        <dbReference type="Proteomes" id="UP001597353"/>
    </source>
</evidence>
<keyword evidence="5" id="KW-1185">Reference proteome</keyword>
<keyword evidence="1" id="KW-0479">Metal-binding</keyword>
<comment type="caution">
    <text evidence="4">The sequence shown here is derived from an EMBL/GenBank/DDBJ whole genome shotgun (WGS) entry which is preliminary data.</text>
</comment>
<keyword evidence="1" id="KW-0645">Protease</keyword>